<dbReference type="AlphaFoldDB" id="A0A5N6NEN0"/>
<protein>
    <submittedName>
        <fullName evidence="9">Uncharacterized protein</fullName>
    </submittedName>
</protein>
<proteinExistence type="inferred from homology"/>
<evidence type="ECO:0000256" key="5">
    <source>
        <dbReference type="ARBA" id="ARBA00022792"/>
    </source>
</evidence>
<evidence type="ECO:0000256" key="3">
    <source>
        <dbReference type="ARBA" id="ARBA00006792"/>
    </source>
</evidence>
<evidence type="ECO:0000256" key="2">
    <source>
        <dbReference type="ARBA" id="ARBA00004434"/>
    </source>
</evidence>
<dbReference type="SUPFAM" id="SSF55811">
    <property type="entry name" value="Nudix"/>
    <property type="match status" value="1"/>
</dbReference>
<evidence type="ECO:0000256" key="7">
    <source>
        <dbReference type="ARBA" id="ARBA00023128"/>
    </source>
</evidence>
<dbReference type="InterPro" id="IPR015797">
    <property type="entry name" value="NUDIX_hydrolase-like_dom_sf"/>
</dbReference>
<accession>A0A5N6NEN0</accession>
<dbReference type="OrthoDB" id="1704390at2759"/>
<evidence type="ECO:0000256" key="6">
    <source>
        <dbReference type="ARBA" id="ARBA00022989"/>
    </source>
</evidence>
<dbReference type="PROSITE" id="PS00893">
    <property type="entry name" value="NUDIX_BOX"/>
    <property type="match status" value="1"/>
</dbReference>
<evidence type="ECO:0000256" key="4">
    <source>
        <dbReference type="ARBA" id="ARBA00022692"/>
    </source>
</evidence>
<dbReference type="Proteomes" id="UP000326396">
    <property type="component" value="Linkage Group LG2"/>
</dbReference>
<keyword evidence="8" id="KW-0472">Membrane</keyword>
<name>A0A5N6NEN0_9ASTR</name>
<dbReference type="GO" id="GO:0061617">
    <property type="term" value="C:MICOS complex"/>
    <property type="evidence" value="ECO:0007669"/>
    <property type="project" value="InterPro"/>
</dbReference>
<gene>
    <name evidence="9" type="ORF">E3N88_23268</name>
</gene>
<dbReference type="PANTHER" id="PTHR21304:SF0">
    <property type="entry name" value="MICOS COMPLEX SUBUNIT MIC10"/>
    <property type="match status" value="1"/>
</dbReference>
<reference evidence="9 10" key="1">
    <citation type="submission" date="2019-05" db="EMBL/GenBank/DDBJ databases">
        <title>Mikania micrantha, genome provides insights into the molecular mechanism of rapid growth.</title>
        <authorList>
            <person name="Liu B."/>
        </authorList>
    </citation>
    <scope>NUCLEOTIDE SEQUENCE [LARGE SCALE GENOMIC DNA]</scope>
    <source>
        <strain evidence="9">NLD-2019</strain>
        <tissue evidence="9">Leaf</tissue>
    </source>
</reference>
<dbReference type="InterPro" id="IPR007512">
    <property type="entry name" value="Mic10"/>
</dbReference>
<evidence type="ECO:0000313" key="9">
    <source>
        <dbReference type="EMBL" id="KAD4585667.1"/>
    </source>
</evidence>
<keyword evidence="4" id="KW-0812">Transmembrane</keyword>
<keyword evidence="10" id="KW-1185">Reference proteome</keyword>
<comment type="caution">
    <text evidence="9">The sequence shown here is derived from an EMBL/GenBank/DDBJ whole genome shotgun (WGS) entry which is preliminary data.</text>
</comment>
<dbReference type="PANTHER" id="PTHR21304">
    <property type="entry name" value="MICOS COMPLEX SUBUNIT MIC10"/>
    <property type="match status" value="1"/>
</dbReference>
<keyword evidence="6" id="KW-1133">Transmembrane helix</keyword>
<evidence type="ECO:0000256" key="8">
    <source>
        <dbReference type="ARBA" id="ARBA00023136"/>
    </source>
</evidence>
<comment type="function">
    <text evidence="1">Component of the MICOS complex, a large protein complex of the mitochondrial inner membrane that plays crucial roles in the maintenance of crista junctions, inner membrane architecture, and formation of contact sites to the outer membrane.</text>
</comment>
<keyword evidence="5" id="KW-0999">Mitochondrion inner membrane</keyword>
<dbReference type="InterPro" id="IPR020084">
    <property type="entry name" value="NUDIX_hydrolase_CS"/>
</dbReference>
<dbReference type="Pfam" id="PF04418">
    <property type="entry name" value="DUF543"/>
    <property type="match status" value="1"/>
</dbReference>
<dbReference type="GO" id="GO:0016787">
    <property type="term" value="F:hydrolase activity"/>
    <property type="evidence" value="ECO:0007669"/>
    <property type="project" value="InterPro"/>
</dbReference>
<dbReference type="Gene3D" id="3.90.79.10">
    <property type="entry name" value="Nucleoside Triphosphate Pyrophosphohydrolase"/>
    <property type="match status" value="1"/>
</dbReference>
<comment type="subcellular location">
    <subcellularLocation>
        <location evidence="2">Mitochondrion inner membrane</location>
        <topology evidence="2">Single-pass membrane protein</topology>
    </subcellularLocation>
</comment>
<comment type="similarity">
    <text evidence="3">Belongs to the MICOS complex subunit Mic10 family.</text>
</comment>
<evidence type="ECO:0000313" key="10">
    <source>
        <dbReference type="Proteomes" id="UP000326396"/>
    </source>
</evidence>
<sequence>MSENKEIPPQYDLNAKWDACLDLGVRRFVYSSAVGAFAGLLFFREGFEECVAREVKEETGLDISEGTDMVLGDSVASSSEIGVRPVHGVWPCPFKGFHCCPDGMAGSKGFPRLIAHIKRLHLSSDDRKKVLRDVISTDFDLFNSVGEALKASGQWLCGDGVVELILSLLAQPSNETPSLDKPSPSSDNSATHTNVKQCLRKVADGHFTAAMKVLCSSGVAPFGNDALKALVAKHPTLPPLVMPDFLLSEPPLVVDVDCVFKCIASFPKGTSCGRDELRAQHILNAFCGEGSAITGGLIKVIFPVVNLCLAGTCHKTLAEYVASAPLTPLLKPDNGIRPIAVGMIWRSLVSKAAMRGVGKEMAKYLGDFNLGTSLLHEVQTRCPSISLWVDFLYGQPASLYVGNDHIWSTTRVQQGDL</sequence>
<organism evidence="9 10">
    <name type="scientific">Mikania micrantha</name>
    <name type="common">bitter vine</name>
    <dbReference type="NCBI Taxonomy" id="192012"/>
    <lineage>
        <taxon>Eukaryota</taxon>
        <taxon>Viridiplantae</taxon>
        <taxon>Streptophyta</taxon>
        <taxon>Embryophyta</taxon>
        <taxon>Tracheophyta</taxon>
        <taxon>Spermatophyta</taxon>
        <taxon>Magnoliopsida</taxon>
        <taxon>eudicotyledons</taxon>
        <taxon>Gunneridae</taxon>
        <taxon>Pentapetalae</taxon>
        <taxon>asterids</taxon>
        <taxon>campanulids</taxon>
        <taxon>Asterales</taxon>
        <taxon>Asteraceae</taxon>
        <taxon>Asteroideae</taxon>
        <taxon>Heliantheae alliance</taxon>
        <taxon>Eupatorieae</taxon>
        <taxon>Mikania</taxon>
    </lineage>
</organism>
<dbReference type="EMBL" id="SZYD01000012">
    <property type="protein sequence ID" value="KAD4585667.1"/>
    <property type="molecule type" value="Genomic_DNA"/>
</dbReference>
<evidence type="ECO:0000256" key="1">
    <source>
        <dbReference type="ARBA" id="ARBA00002689"/>
    </source>
</evidence>
<keyword evidence="7" id="KW-0496">Mitochondrion</keyword>